<reference evidence="3" key="1">
    <citation type="journal article" date="2014" name="Front. Microbiol.">
        <title>High frequency of phylogenetically diverse reductive dehalogenase-homologous genes in deep subseafloor sedimentary metagenomes.</title>
        <authorList>
            <person name="Kawai M."/>
            <person name="Futagami T."/>
            <person name="Toyoda A."/>
            <person name="Takaki Y."/>
            <person name="Nishi S."/>
            <person name="Hori S."/>
            <person name="Arai W."/>
            <person name="Tsubouchi T."/>
            <person name="Morono Y."/>
            <person name="Uchiyama I."/>
            <person name="Ito T."/>
            <person name="Fujiyama A."/>
            <person name="Inagaki F."/>
            <person name="Takami H."/>
        </authorList>
    </citation>
    <scope>NUCLEOTIDE SEQUENCE</scope>
    <source>
        <strain evidence="3">Expedition CK06-06</strain>
    </source>
</reference>
<dbReference type="InterPro" id="IPR050807">
    <property type="entry name" value="TransReg_Diox_bact_type"/>
</dbReference>
<dbReference type="Gene3D" id="1.10.260.40">
    <property type="entry name" value="lambda repressor-like DNA-binding domains"/>
    <property type="match status" value="1"/>
</dbReference>
<accession>X0SH66</accession>
<dbReference type="PROSITE" id="PS50943">
    <property type="entry name" value="HTH_CROC1"/>
    <property type="match status" value="1"/>
</dbReference>
<dbReference type="AlphaFoldDB" id="X0SH66"/>
<dbReference type="EMBL" id="BARS01007242">
    <property type="protein sequence ID" value="GAF80354.1"/>
    <property type="molecule type" value="Genomic_DNA"/>
</dbReference>
<gene>
    <name evidence="3" type="ORF">S01H1_13978</name>
</gene>
<name>X0SH66_9ZZZZ</name>
<protein>
    <recommendedName>
        <fullName evidence="2">HTH cro/C1-type domain-containing protein</fullName>
    </recommendedName>
</protein>
<evidence type="ECO:0000256" key="1">
    <source>
        <dbReference type="ARBA" id="ARBA00023125"/>
    </source>
</evidence>
<dbReference type="CDD" id="cd00093">
    <property type="entry name" value="HTH_XRE"/>
    <property type="match status" value="1"/>
</dbReference>
<dbReference type="PANTHER" id="PTHR46797">
    <property type="entry name" value="HTH-TYPE TRANSCRIPTIONAL REGULATOR"/>
    <property type="match status" value="1"/>
</dbReference>
<proteinExistence type="predicted"/>
<dbReference type="PANTHER" id="PTHR46797:SF19">
    <property type="entry name" value="BLL2473 PROTEIN"/>
    <property type="match status" value="1"/>
</dbReference>
<dbReference type="SMART" id="SM00530">
    <property type="entry name" value="HTH_XRE"/>
    <property type="match status" value="1"/>
</dbReference>
<dbReference type="InterPro" id="IPR001387">
    <property type="entry name" value="Cro/C1-type_HTH"/>
</dbReference>
<dbReference type="Gene3D" id="2.60.120.10">
    <property type="entry name" value="Jelly Rolls"/>
    <property type="match status" value="1"/>
</dbReference>
<dbReference type="InterPro" id="IPR010982">
    <property type="entry name" value="Lambda_DNA-bd_dom_sf"/>
</dbReference>
<dbReference type="GO" id="GO:0003677">
    <property type="term" value="F:DNA binding"/>
    <property type="evidence" value="ECO:0007669"/>
    <property type="project" value="UniProtKB-KW"/>
</dbReference>
<dbReference type="Pfam" id="PF12844">
    <property type="entry name" value="HTH_19"/>
    <property type="match status" value="1"/>
</dbReference>
<dbReference type="SUPFAM" id="SSF51182">
    <property type="entry name" value="RmlC-like cupins"/>
    <property type="match status" value="1"/>
</dbReference>
<sequence length="228" mass="25982">DEKTGKHAYEDFLADVSDHFASGDQEKQFMDSISLEPLQEDIQVNVGVRVREVRENRGLSIEDISQRTGIAVSLLEEIEDEAVAPPLGTVIKLAKALEMKMGFFISGKEDRPFTIVRADDRKVISRYDSKKGKHYGYEYESLAPHKKDRHMEPFLVTLEPVDTEEERSTHDGQEFIYVLEGSMEVRLGEEIHILKPGDSIYYDSTVPHLVKCHGDKKTKILAVLYAER</sequence>
<evidence type="ECO:0000259" key="2">
    <source>
        <dbReference type="PROSITE" id="PS50943"/>
    </source>
</evidence>
<dbReference type="Pfam" id="PF07883">
    <property type="entry name" value="Cupin_2"/>
    <property type="match status" value="1"/>
</dbReference>
<dbReference type="GO" id="GO:0003700">
    <property type="term" value="F:DNA-binding transcription factor activity"/>
    <property type="evidence" value="ECO:0007669"/>
    <property type="project" value="TreeGrafter"/>
</dbReference>
<organism evidence="3">
    <name type="scientific">marine sediment metagenome</name>
    <dbReference type="NCBI Taxonomy" id="412755"/>
    <lineage>
        <taxon>unclassified sequences</taxon>
        <taxon>metagenomes</taxon>
        <taxon>ecological metagenomes</taxon>
    </lineage>
</organism>
<dbReference type="GO" id="GO:0005829">
    <property type="term" value="C:cytosol"/>
    <property type="evidence" value="ECO:0007669"/>
    <property type="project" value="TreeGrafter"/>
</dbReference>
<dbReference type="InterPro" id="IPR014710">
    <property type="entry name" value="RmlC-like_jellyroll"/>
</dbReference>
<evidence type="ECO:0000313" key="3">
    <source>
        <dbReference type="EMBL" id="GAF80354.1"/>
    </source>
</evidence>
<dbReference type="InterPro" id="IPR013096">
    <property type="entry name" value="Cupin_2"/>
</dbReference>
<dbReference type="InterPro" id="IPR011051">
    <property type="entry name" value="RmlC_Cupin_sf"/>
</dbReference>
<feature type="non-terminal residue" evidence="3">
    <location>
        <position position="1"/>
    </location>
</feature>
<dbReference type="CDD" id="cd02209">
    <property type="entry name" value="cupin_XRE_C"/>
    <property type="match status" value="1"/>
</dbReference>
<dbReference type="SUPFAM" id="SSF47413">
    <property type="entry name" value="lambda repressor-like DNA-binding domains"/>
    <property type="match status" value="1"/>
</dbReference>
<comment type="caution">
    <text evidence="3">The sequence shown here is derived from an EMBL/GenBank/DDBJ whole genome shotgun (WGS) entry which is preliminary data.</text>
</comment>
<feature type="domain" description="HTH cro/C1-type" evidence="2">
    <location>
        <begin position="50"/>
        <end position="104"/>
    </location>
</feature>
<keyword evidence="1" id="KW-0238">DNA-binding</keyword>